<accession>A0A0F9QCR5</accession>
<sequence length="102" mass="11153">MAEAKNDVTIGPKFALGRTVATPAALERLEEAGVDPASLLDRHIQGDWGDVSYTDRRLNDKALKIGARLMSVYPVGDVGSPKVWIITEADRSVTTILRPEDY</sequence>
<proteinExistence type="predicted"/>
<evidence type="ECO:0008006" key="2">
    <source>
        <dbReference type="Google" id="ProtNLM"/>
    </source>
</evidence>
<dbReference type="EMBL" id="LAZR01001711">
    <property type="protein sequence ID" value="KKN40334.1"/>
    <property type="molecule type" value="Genomic_DNA"/>
</dbReference>
<reference evidence="1" key="1">
    <citation type="journal article" date="2015" name="Nature">
        <title>Complex archaea that bridge the gap between prokaryotes and eukaryotes.</title>
        <authorList>
            <person name="Spang A."/>
            <person name="Saw J.H."/>
            <person name="Jorgensen S.L."/>
            <person name="Zaremba-Niedzwiedzka K."/>
            <person name="Martijn J."/>
            <person name="Lind A.E."/>
            <person name="van Eijk R."/>
            <person name="Schleper C."/>
            <person name="Guy L."/>
            <person name="Ettema T.J."/>
        </authorList>
    </citation>
    <scope>NUCLEOTIDE SEQUENCE</scope>
</reference>
<evidence type="ECO:0000313" key="1">
    <source>
        <dbReference type="EMBL" id="KKN40334.1"/>
    </source>
</evidence>
<comment type="caution">
    <text evidence="1">The sequence shown here is derived from an EMBL/GenBank/DDBJ whole genome shotgun (WGS) entry which is preliminary data.</text>
</comment>
<organism evidence="1">
    <name type="scientific">marine sediment metagenome</name>
    <dbReference type="NCBI Taxonomy" id="412755"/>
    <lineage>
        <taxon>unclassified sequences</taxon>
        <taxon>metagenomes</taxon>
        <taxon>ecological metagenomes</taxon>
    </lineage>
</organism>
<dbReference type="AlphaFoldDB" id="A0A0F9QCR5"/>
<gene>
    <name evidence="1" type="ORF">LCGC14_0734380</name>
</gene>
<name>A0A0F9QCR5_9ZZZZ</name>
<protein>
    <recommendedName>
        <fullName evidence="2">Type I restriction endonuclease subunit M</fullName>
    </recommendedName>
</protein>